<dbReference type="InterPro" id="IPR049883">
    <property type="entry name" value="NOTCH1_EGF-like"/>
</dbReference>
<reference evidence="16" key="3">
    <citation type="submission" date="2018-08" db="UniProtKB">
        <authorList>
            <consortium name="EnsemblPlants"/>
        </authorList>
    </citation>
    <scope>IDENTIFICATION</scope>
    <source>
        <strain evidence="16">cv. Bd21</strain>
    </source>
</reference>
<dbReference type="InterPro" id="IPR025287">
    <property type="entry name" value="WAK_GUB"/>
</dbReference>
<dbReference type="InterPro" id="IPR018097">
    <property type="entry name" value="EGF_Ca-bd_CS"/>
</dbReference>
<dbReference type="Pfam" id="PF07714">
    <property type="entry name" value="PK_Tyr_Ser-Thr"/>
    <property type="match status" value="1"/>
</dbReference>
<keyword evidence="17" id="KW-1185">Reference proteome</keyword>
<reference evidence="15 16" key="1">
    <citation type="journal article" date="2010" name="Nature">
        <title>Genome sequencing and analysis of the model grass Brachypodium distachyon.</title>
        <authorList>
            <consortium name="International Brachypodium Initiative"/>
        </authorList>
    </citation>
    <scope>NUCLEOTIDE SEQUENCE [LARGE SCALE GENOMIC DNA]</scope>
    <source>
        <strain evidence="15 16">Bd21</strain>
    </source>
</reference>
<dbReference type="Gene3D" id="1.10.510.10">
    <property type="entry name" value="Transferase(Phosphotransferase) domain 1"/>
    <property type="match status" value="1"/>
</dbReference>
<dbReference type="Gene3D" id="3.30.200.20">
    <property type="entry name" value="Phosphorylase Kinase, domain 1"/>
    <property type="match status" value="1"/>
</dbReference>
<dbReference type="FunFam" id="2.10.25.10:FF:000355">
    <property type="entry name" value="Wall-associated receptor kinase 3"/>
    <property type="match status" value="1"/>
</dbReference>
<dbReference type="ExpressionAtlas" id="A0A2K2D259">
    <property type="expression patterns" value="baseline"/>
</dbReference>
<dbReference type="Proteomes" id="UP000008810">
    <property type="component" value="Chromosome 3"/>
</dbReference>
<dbReference type="Pfam" id="PF13947">
    <property type="entry name" value="GUB_WAK_bind"/>
    <property type="match status" value="1"/>
</dbReference>
<dbReference type="PANTHER" id="PTHR27005">
    <property type="entry name" value="WALL-ASSOCIATED RECEPTOR KINASE-LIKE 21"/>
    <property type="match status" value="1"/>
</dbReference>
<keyword evidence="12" id="KW-1015">Disulfide bond</keyword>
<feature type="domain" description="Protein kinase" evidence="14">
    <location>
        <begin position="336"/>
        <end position="589"/>
    </location>
</feature>
<evidence type="ECO:0000256" key="8">
    <source>
        <dbReference type="ARBA" id="ARBA00022777"/>
    </source>
</evidence>
<evidence type="ECO:0000256" key="10">
    <source>
        <dbReference type="ARBA" id="ARBA00022989"/>
    </source>
</evidence>
<evidence type="ECO:0000256" key="7">
    <source>
        <dbReference type="ARBA" id="ARBA00022741"/>
    </source>
</evidence>
<dbReference type="InterPro" id="IPR001245">
    <property type="entry name" value="Ser-Thr/Tyr_kinase_cat_dom"/>
</dbReference>
<dbReference type="GO" id="GO:0007166">
    <property type="term" value="P:cell surface receptor signaling pathway"/>
    <property type="evidence" value="ECO:0000318"/>
    <property type="project" value="GO_Central"/>
</dbReference>
<dbReference type="SMART" id="SM00179">
    <property type="entry name" value="EGF_CA"/>
    <property type="match status" value="1"/>
</dbReference>
<dbReference type="SUPFAM" id="SSF57196">
    <property type="entry name" value="EGF/Laminin"/>
    <property type="match status" value="1"/>
</dbReference>
<keyword evidence="7" id="KW-0547">Nucleotide-binding</keyword>
<keyword evidence="2" id="KW-0723">Serine/threonine-protein kinase</keyword>
<dbReference type="GO" id="GO:0005509">
    <property type="term" value="F:calcium ion binding"/>
    <property type="evidence" value="ECO:0007669"/>
    <property type="project" value="InterPro"/>
</dbReference>
<dbReference type="EnsemblPlants" id="PNT68374">
    <property type="protein sequence ID" value="PNT68374"/>
    <property type="gene ID" value="BRADI_3g39690v3"/>
</dbReference>
<dbReference type="InterPro" id="IPR000719">
    <property type="entry name" value="Prot_kinase_dom"/>
</dbReference>
<keyword evidence="11" id="KW-0472">Membrane</keyword>
<evidence type="ECO:0000256" key="12">
    <source>
        <dbReference type="ARBA" id="ARBA00023157"/>
    </source>
</evidence>
<proteinExistence type="predicted"/>
<keyword evidence="9" id="KW-0067">ATP-binding</keyword>
<keyword evidence="6" id="KW-0732">Signal</keyword>
<dbReference type="PROSITE" id="PS01187">
    <property type="entry name" value="EGF_CA"/>
    <property type="match status" value="1"/>
</dbReference>
<comment type="subcellular location">
    <subcellularLocation>
        <location evidence="1">Membrane</location>
        <topology evidence="1">Single-pass type I membrane protein</topology>
    </subcellularLocation>
</comment>
<evidence type="ECO:0000313" key="17">
    <source>
        <dbReference type="Proteomes" id="UP000008810"/>
    </source>
</evidence>
<name>A0A2K2D259_BRADI</name>
<dbReference type="Gene3D" id="2.10.25.10">
    <property type="entry name" value="Laminin"/>
    <property type="match status" value="1"/>
</dbReference>
<protein>
    <recommendedName>
        <fullName evidence="14">Protein kinase domain-containing protein</fullName>
    </recommendedName>
</protein>
<evidence type="ECO:0000256" key="13">
    <source>
        <dbReference type="ARBA" id="ARBA00023180"/>
    </source>
</evidence>
<dbReference type="FunFam" id="3.30.200.20:FF:000043">
    <property type="entry name" value="Wall-associated receptor kinase 2"/>
    <property type="match status" value="1"/>
</dbReference>
<dbReference type="FunFam" id="1.10.510.10:FF:001921">
    <property type="entry name" value="Histone-lysine N-methyltransferase"/>
    <property type="match status" value="1"/>
</dbReference>
<keyword evidence="4" id="KW-0808">Transferase</keyword>
<dbReference type="InterPro" id="IPR011009">
    <property type="entry name" value="Kinase-like_dom_sf"/>
</dbReference>
<dbReference type="InterPro" id="IPR045274">
    <property type="entry name" value="WAK-like"/>
</dbReference>
<gene>
    <name evidence="15" type="ORF">BRADI_3g39690v3</name>
</gene>
<evidence type="ECO:0000259" key="14">
    <source>
        <dbReference type="PROSITE" id="PS50011"/>
    </source>
</evidence>
<dbReference type="GO" id="GO:0030247">
    <property type="term" value="F:polysaccharide binding"/>
    <property type="evidence" value="ECO:0007669"/>
    <property type="project" value="InterPro"/>
</dbReference>
<keyword evidence="13" id="KW-0325">Glycoprotein</keyword>
<dbReference type="InterPro" id="IPR001881">
    <property type="entry name" value="EGF-like_Ca-bd_dom"/>
</dbReference>
<keyword evidence="10" id="KW-1133">Transmembrane helix</keyword>
<keyword evidence="5" id="KW-0812">Transmembrane</keyword>
<evidence type="ECO:0000256" key="6">
    <source>
        <dbReference type="ARBA" id="ARBA00022729"/>
    </source>
</evidence>
<dbReference type="InterPro" id="IPR008271">
    <property type="entry name" value="Ser/Thr_kinase_AS"/>
</dbReference>
<dbReference type="InParanoid" id="A0A2K2D259"/>
<evidence type="ECO:0000313" key="15">
    <source>
        <dbReference type="EMBL" id="PNT68374.1"/>
    </source>
</evidence>
<keyword evidence="8" id="KW-0418">Kinase</keyword>
<reference evidence="15" key="2">
    <citation type="submission" date="2017-06" db="EMBL/GenBank/DDBJ databases">
        <title>WGS assembly of Brachypodium distachyon.</title>
        <authorList>
            <consortium name="The International Brachypodium Initiative"/>
            <person name="Lucas S."/>
            <person name="Harmon-Smith M."/>
            <person name="Lail K."/>
            <person name="Tice H."/>
            <person name="Grimwood J."/>
            <person name="Bruce D."/>
            <person name="Barry K."/>
            <person name="Shu S."/>
            <person name="Lindquist E."/>
            <person name="Wang M."/>
            <person name="Pitluck S."/>
            <person name="Vogel J.P."/>
            <person name="Garvin D.F."/>
            <person name="Mockler T.C."/>
            <person name="Schmutz J."/>
            <person name="Rokhsar D."/>
            <person name="Bevan M.W."/>
        </authorList>
    </citation>
    <scope>NUCLEOTIDE SEQUENCE</scope>
    <source>
        <strain evidence="15">Bd21</strain>
    </source>
</reference>
<dbReference type="SUPFAM" id="SSF56112">
    <property type="entry name" value="Protein kinase-like (PK-like)"/>
    <property type="match status" value="1"/>
</dbReference>
<dbReference type="GO" id="GO:0005524">
    <property type="term" value="F:ATP binding"/>
    <property type="evidence" value="ECO:0007669"/>
    <property type="project" value="UniProtKB-KW"/>
</dbReference>
<dbReference type="EMBL" id="CM000882">
    <property type="protein sequence ID" value="PNT68374.1"/>
    <property type="molecule type" value="Genomic_DNA"/>
</dbReference>
<dbReference type="PROSITE" id="PS50011">
    <property type="entry name" value="PROTEIN_KINASE_DOM"/>
    <property type="match status" value="1"/>
</dbReference>
<evidence type="ECO:0000256" key="1">
    <source>
        <dbReference type="ARBA" id="ARBA00004479"/>
    </source>
</evidence>
<dbReference type="Gramene" id="PNT68374">
    <property type="protein sequence ID" value="PNT68374"/>
    <property type="gene ID" value="BRADI_3g39690v3"/>
</dbReference>
<dbReference type="CDD" id="cd00054">
    <property type="entry name" value="EGF_CA"/>
    <property type="match status" value="1"/>
</dbReference>
<dbReference type="SMART" id="SM00220">
    <property type="entry name" value="S_TKc"/>
    <property type="match status" value="1"/>
</dbReference>
<keyword evidence="3" id="KW-0245">EGF-like domain</keyword>
<dbReference type="OrthoDB" id="283575at2759"/>
<evidence type="ECO:0000256" key="2">
    <source>
        <dbReference type="ARBA" id="ARBA00022527"/>
    </source>
</evidence>
<evidence type="ECO:0000256" key="9">
    <source>
        <dbReference type="ARBA" id="ARBA00022840"/>
    </source>
</evidence>
<evidence type="ECO:0000313" key="16">
    <source>
        <dbReference type="EnsemblPlants" id="PNT68374"/>
    </source>
</evidence>
<evidence type="ECO:0000256" key="4">
    <source>
        <dbReference type="ARBA" id="ARBA00022679"/>
    </source>
</evidence>
<sequence length="642" mass="70352">MPLLPSSGASHGEGCTTSCGSISIPYPFGVEPGCYLHGFNLTCNNSYGPPKLFLGDGTVQVLDISIPNSKVRINSTKLQFELDTEKRANGKWHAAGPGYHGGPYFLVVDQNNLVALGCDIQVNLLRQNNTLVSSCANFCPTQGDTYVVLGWRISSSDCPSDGSSSPSCRSKHSSCAEINNPSDVYNSHGHNCLCSDGYQGNPYISDGCYDIDECIHPEVHSCYGVCINTQGSFHCQCGDGTNGDPSKKGGCVTPKSSFSGLSKGLIVSGGSILLLLALAAPFITHKIKLLRVNKLKERCFKQNHGLLLQQLISQNTDFGERMIIPLFDLEKATNNFDRTHEAGSGGHGLVYKGLLDLKVVAIKKSKIVVQREIDDFINEVAILSQINHRNVVKLVGCCLETEVPLLVYEFISNGTLDRHLHVDGPISLSWDDRIRIAVEVARAISYLHSAASMPIYHRDIKSSNILLDDNFTAKVSDFGASRYIPIDQTGVTTAVQGTIGYLDPMYYYTELLTRKKPFVYRCGGNGVDLVSHFISLLTEGKLNEIIDPQVLEEENGQIQEVATLAAACTKLMGEDRPTMREVEMKLEVFRVNKRHVAPDTSSRRYNGDHTGAQYLSTEGVTKEASRQYTMEEEILLSASYPR</sequence>
<dbReference type="PANTHER" id="PTHR27005:SF431">
    <property type="entry name" value="PROTEIN KINASE DOMAIN-CONTAINING PROTEIN"/>
    <property type="match status" value="1"/>
</dbReference>
<accession>A0A2K2D259</accession>
<dbReference type="GO" id="GO:0005886">
    <property type="term" value="C:plasma membrane"/>
    <property type="evidence" value="ECO:0000318"/>
    <property type="project" value="GO_Central"/>
</dbReference>
<dbReference type="AlphaFoldDB" id="A0A2K2D259"/>
<dbReference type="GO" id="GO:0004674">
    <property type="term" value="F:protein serine/threonine kinase activity"/>
    <property type="evidence" value="ECO:0007669"/>
    <property type="project" value="UniProtKB-KW"/>
</dbReference>
<evidence type="ECO:0000256" key="3">
    <source>
        <dbReference type="ARBA" id="ARBA00022536"/>
    </source>
</evidence>
<organism evidence="15">
    <name type="scientific">Brachypodium distachyon</name>
    <name type="common">Purple false brome</name>
    <name type="synonym">Trachynia distachya</name>
    <dbReference type="NCBI Taxonomy" id="15368"/>
    <lineage>
        <taxon>Eukaryota</taxon>
        <taxon>Viridiplantae</taxon>
        <taxon>Streptophyta</taxon>
        <taxon>Embryophyta</taxon>
        <taxon>Tracheophyta</taxon>
        <taxon>Spermatophyta</taxon>
        <taxon>Magnoliopsida</taxon>
        <taxon>Liliopsida</taxon>
        <taxon>Poales</taxon>
        <taxon>Poaceae</taxon>
        <taxon>BOP clade</taxon>
        <taxon>Pooideae</taxon>
        <taxon>Stipodae</taxon>
        <taxon>Brachypodieae</taxon>
        <taxon>Brachypodium</taxon>
    </lineage>
</organism>
<evidence type="ECO:0000256" key="11">
    <source>
        <dbReference type="ARBA" id="ARBA00023136"/>
    </source>
</evidence>
<evidence type="ECO:0000256" key="5">
    <source>
        <dbReference type="ARBA" id="ARBA00022692"/>
    </source>
</evidence>
<dbReference type="PROSITE" id="PS00108">
    <property type="entry name" value="PROTEIN_KINASE_ST"/>
    <property type="match status" value="1"/>
</dbReference>
<dbReference type="Pfam" id="PF07645">
    <property type="entry name" value="EGF_CA"/>
    <property type="match status" value="1"/>
</dbReference>